<evidence type="ECO:0000313" key="3">
    <source>
        <dbReference type="Proteomes" id="UP001462640"/>
    </source>
</evidence>
<proteinExistence type="predicted"/>
<name>A0ABV0GG31_9BURK</name>
<keyword evidence="3" id="KW-1185">Reference proteome</keyword>
<dbReference type="EMBL" id="JBDPZC010000006">
    <property type="protein sequence ID" value="MEO3714023.1"/>
    <property type="molecule type" value="Genomic_DNA"/>
</dbReference>
<comment type="caution">
    <text evidence="2">The sequence shown here is derived from an EMBL/GenBank/DDBJ whole genome shotgun (WGS) entry which is preliminary data.</text>
</comment>
<feature type="region of interest" description="Disordered" evidence="1">
    <location>
        <begin position="96"/>
        <end position="117"/>
    </location>
</feature>
<gene>
    <name evidence="2" type="ORF">ABDJ40_14755</name>
</gene>
<protein>
    <submittedName>
        <fullName evidence="2">Phage tail assembly protein</fullName>
    </submittedName>
</protein>
<dbReference type="RefSeq" id="WP_347610956.1">
    <property type="nucleotide sequence ID" value="NZ_JBDPZC010000006.1"/>
</dbReference>
<sequence length="117" mass="12523">MQTTKPIPLETPIKRGDQVITAVTLRRPDAGTLRGTTLIDLMQMDVSALTIVLPRIAMPQITQQDVRQMDPADLNALGQEVAGFLLKKADLARAKTEIGETTTDSSAGPNSETPPSA</sequence>
<dbReference type="Pfam" id="PF10109">
    <property type="entry name" value="Phage_TAC_7"/>
    <property type="match status" value="1"/>
</dbReference>
<accession>A0ABV0GG31</accession>
<evidence type="ECO:0000313" key="2">
    <source>
        <dbReference type="EMBL" id="MEO3714023.1"/>
    </source>
</evidence>
<dbReference type="InterPro" id="IPR019289">
    <property type="entry name" value="Phage_tail_E/E"/>
</dbReference>
<reference evidence="2 3" key="1">
    <citation type="submission" date="2024-05" db="EMBL/GenBank/DDBJ databases">
        <title>Roseateles sp. 2.12 16S ribosomal RNA gene Genome sequencing and assembly.</title>
        <authorList>
            <person name="Woo H."/>
        </authorList>
    </citation>
    <scope>NUCLEOTIDE SEQUENCE [LARGE SCALE GENOMIC DNA]</scope>
    <source>
        <strain evidence="2 3">2.12</strain>
    </source>
</reference>
<organism evidence="2 3">
    <name type="scientific">Roseateles flavus</name>
    <dbReference type="NCBI Taxonomy" id="3149041"/>
    <lineage>
        <taxon>Bacteria</taxon>
        <taxon>Pseudomonadati</taxon>
        <taxon>Pseudomonadota</taxon>
        <taxon>Betaproteobacteria</taxon>
        <taxon>Burkholderiales</taxon>
        <taxon>Sphaerotilaceae</taxon>
        <taxon>Roseateles</taxon>
    </lineage>
</organism>
<dbReference type="Proteomes" id="UP001462640">
    <property type="component" value="Unassembled WGS sequence"/>
</dbReference>
<feature type="compositionally biased region" description="Polar residues" evidence="1">
    <location>
        <begin position="99"/>
        <end position="117"/>
    </location>
</feature>
<evidence type="ECO:0000256" key="1">
    <source>
        <dbReference type="SAM" id="MobiDB-lite"/>
    </source>
</evidence>